<dbReference type="PANTHER" id="PTHR22605">
    <property type="entry name" value="RZ-TYPE DOMAIN-CONTAINING PROTEIN"/>
    <property type="match status" value="1"/>
</dbReference>
<evidence type="ECO:0000256" key="8">
    <source>
        <dbReference type="ARBA" id="ARBA00022657"/>
    </source>
</evidence>
<keyword evidence="7" id="KW-0963">Cytoplasm</keyword>
<evidence type="ECO:0000256" key="14">
    <source>
        <dbReference type="ARBA" id="ARBA00022786"/>
    </source>
</evidence>
<evidence type="ECO:0000256" key="23">
    <source>
        <dbReference type="SAM" id="MobiDB-lite"/>
    </source>
</evidence>
<evidence type="ECO:0000256" key="4">
    <source>
        <dbReference type="ARBA" id="ARBA00004906"/>
    </source>
</evidence>
<evidence type="ECO:0000256" key="19">
    <source>
        <dbReference type="ARBA" id="ARBA00023098"/>
    </source>
</evidence>
<organism evidence="26 27">
    <name type="scientific">Cnephaeus nilssonii</name>
    <name type="common">Northern bat</name>
    <name type="synonym">Eptesicus nilssonii</name>
    <dbReference type="NCBI Taxonomy" id="3371016"/>
    <lineage>
        <taxon>Eukaryota</taxon>
        <taxon>Metazoa</taxon>
        <taxon>Chordata</taxon>
        <taxon>Craniata</taxon>
        <taxon>Vertebrata</taxon>
        <taxon>Euteleostomi</taxon>
        <taxon>Mammalia</taxon>
        <taxon>Eutheria</taxon>
        <taxon>Laurasiatheria</taxon>
        <taxon>Chiroptera</taxon>
        <taxon>Yangochiroptera</taxon>
        <taxon>Vespertilionidae</taxon>
        <taxon>Cnephaeus</taxon>
    </lineage>
</organism>
<dbReference type="GO" id="GO:0002040">
    <property type="term" value="P:sprouting angiogenesis"/>
    <property type="evidence" value="ECO:0007669"/>
    <property type="project" value="TreeGrafter"/>
</dbReference>
<evidence type="ECO:0000256" key="18">
    <source>
        <dbReference type="ARBA" id="ARBA00022859"/>
    </source>
</evidence>
<dbReference type="Pfam" id="PF00097">
    <property type="entry name" value="zf-C3HC4"/>
    <property type="match status" value="1"/>
</dbReference>
<dbReference type="InterPro" id="IPR001841">
    <property type="entry name" value="Znf_RING"/>
</dbReference>
<dbReference type="EC" id="2.3.2.27" evidence="6"/>
<name>A0AA40LG83_CNENI</name>
<evidence type="ECO:0000313" key="27">
    <source>
        <dbReference type="Proteomes" id="UP001177744"/>
    </source>
</evidence>
<feature type="compositionally biased region" description="Acidic residues" evidence="23">
    <location>
        <begin position="1913"/>
        <end position="1922"/>
    </location>
</feature>
<gene>
    <name evidence="26" type="ORF">QTO34_008687</name>
</gene>
<dbReference type="GO" id="GO:0061630">
    <property type="term" value="F:ubiquitin protein ligase activity"/>
    <property type="evidence" value="ECO:0007669"/>
    <property type="project" value="UniProtKB-EC"/>
</dbReference>
<keyword evidence="15" id="KW-0378">Hydrolase</keyword>
<keyword evidence="12" id="KW-0547">Nucleotide-binding</keyword>
<keyword evidence="8" id="KW-0037">Angiogenesis</keyword>
<dbReference type="GO" id="GO:2000051">
    <property type="term" value="P:negative regulation of non-canonical Wnt signaling pathway"/>
    <property type="evidence" value="ECO:0007669"/>
    <property type="project" value="TreeGrafter"/>
</dbReference>
<evidence type="ECO:0000256" key="5">
    <source>
        <dbReference type="ARBA" id="ARBA00006914"/>
    </source>
</evidence>
<keyword evidence="27" id="KW-1185">Reference proteome</keyword>
<keyword evidence="16" id="KW-0862">Zinc</keyword>
<dbReference type="PROSITE" id="PS50089">
    <property type="entry name" value="ZF_RING_2"/>
    <property type="match status" value="1"/>
</dbReference>
<dbReference type="Pfam" id="PF20173">
    <property type="entry name" value="ZnF_RZ-type"/>
    <property type="match status" value="1"/>
</dbReference>
<comment type="catalytic activity">
    <reaction evidence="1">
        <text>S-ubiquitinyl-[E2 ubiquitin-conjugating enzyme]-L-cysteine + [acceptor protein]-L-lysine = [E2 ubiquitin-conjugating enzyme]-L-cysteine + N(6)-ubiquitinyl-[acceptor protein]-L-lysine.</text>
        <dbReference type="EC" id="2.3.2.27"/>
    </reaction>
</comment>
<comment type="similarity">
    <text evidence="5">Belongs to the AAA ATPase family.</text>
</comment>
<evidence type="ECO:0000256" key="7">
    <source>
        <dbReference type="ARBA" id="ARBA00022490"/>
    </source>
</evidence>
<dbReference type="GO" id="GO:0006511">
    <property type="term" value="P:ubiquitin-dependent protein catabolic process"/>
    <property type="evidence" value="ECO:0007669"/>
    <property type="project" value="TreeGrafter"/>
</dbReference>
<dbReference type="InterPro" id="IPR018957">
    <property type="entry name" value="Znf_C3HC4_RING-type"/>
</dbReference>
<dbReference type="InterPro" id="IPR027417">
    <property type="entry name" value="P-loop_NTPase"/>
</dbReference>
<evidence type="ECO:0000313" key="26">
    <source>
        <dbReference type="EMBL" id="KAK1330749.1"/>
    </source>
</evidence>
<evidence type="ECO:0000256" key="2">
    <source>
        <dbReference type="ARBA" id="ARBA00004502"/>
    </source>
</evidence>
<evidence type="ECO:0000256" key="21">
    <source>
        <dbReference type="ARBA" id="ARBA00048778"/>
    </source>
</evidence>
<keyword evidence="13 22" id="KW-0863">Zinc-finger</keyword>
<dbReference type="PROSITE" id="PS00518">
    <property type="entry name" value="ZF_RING_1"/>
    <property type="match status" value="1"/>
</dbReference>
<dbReference type="GO" id="GO:0006629">
    <property type="term" value="P:lipid metabolic process"/>
    <property type="evidence" value="ECO:0007669"/>
    <property type="project" value="UniProtKB-KW"/>
</dbReference>
<feature type="domain" description="RING-type" evidence="24">
    <location>
        <begin position="2415"/>
        <end position="2457"/>
    </location>
</feature>
<feature type="compositionally biased region" description="Basic and acidic residues" evidence="23">
    <location>
        <begin position="1903"/>
        <end position="1912"/>
    </location>
</feature>
<evidence type="ECO:0000256" key="22">
    <source>
        <dbReference type="PROSITE-ProRule" id="PRU00175"/>
    </source>
</evidence>
<dbReference type="SUPFAM" id="SSF52540">
    <property type="entry name" value="P-loop containing nucleoside triphosphate hydrolases"/>
    <property type="match status" value="2"/>
</dbReference>
<dbReference type="PANTHER" id="PTHR22605:SF16">
    <property type="entry name" value="E3 UBIQUITIN-PROTEIN LIGASE RNF213"/>
    <property type="match status" value="1"/>
</dbReference>
<dbReference type="InterPro" id="IPR031248">
    <property type="entry name" value="RNF213"/>
</dbReference>
<keyword evidence="11" id="KW-0479">Metal-binding</keyword>
<dbReference type="Proteomes" id="UP001177744">
    <property type="component" value="Unassembled WGS sequence"/>
</dbReference>
<dbReference type="GO" id="GO:0005730">
    <property type="term" value="C:nucleolus"/>
    <property type="evidence" value="ECO:0007669"/>
    <property type="project" value="TreeGrafter"/>
</dbReference>
<proteinExistence type="inferred from homology"/>
<evidence type="ECO:0000256" key="13">
    <source>
        <dbReference type="ARBA" id="ARBA00022771"/>
    </source>
</evidence>
<dbReference type="GO" id="GO:0005811">
    <property type="term" value="C:lipid droplet"/>
    <property type="evidence" value="ECO:0007669"/>
    <property type="project" value="UniProtKB-SubCell"/>
</dbReference>
<comment type="pathway">
    <text evidence="4">Protein modification; protein ubiquitination.</text>
</comment>
<reference evidence="26" key="1">
    <citation type="submission" date="2023-06" db="EMBL/GenBank/DDBJ databases">
        <title>Reference genome for the Northern bat (Eptesicus nilssonii), a most northern bat species.</title>
        <authorList>
            <person name="Laine V.N."/>
            <person name="Pulliainen A.T."/>
            <person name="Lilley T.M."/>
        </authorList>
    </citation>
    <scope>NUCLEOTIDE SEQUENCE</scope>
    <source>
        <strain evidence="26">BLF_Eptnil</strain>
        <tissue evidence="26">Kidney</tissue>
    </source>
</reference>
<dbReference type="GO" id="GO:0005524">
    <property type="term" value="F:ATP binding"/>
    <property type="evidence" value="ECO:0007669"/>
    <property type="project" value="UniProtKB-KW"/>
</dbReference>
<keyword evidence="10" id="KW-0808">Transferase</keyword>
<evidence type="ECO:0000259" key="25">
    <source>
        <dbReference type="PROSITE" id="PS51981"/>
    </source>
</evidence>
<keyword evidence="17" id="KW-0067">ATP-binding</keyword>
<dbReference type="GO" id="GO:0008270">
    <property type="term" value="F:zinc ion binding"/>
    <property type="evidence" value="ECO:0007669"/>
    <property type="project" value="UniProtKB-KW"/>
</dbReference>
<feature type="compositionally biased region" description="Low complexity" evidence="23">
    <location>
        <begin position="1121"/>
        <end position="1132"/>
    </location>
</feature>
<dbReference type="GO" id="GO:0002376">
    <property type="term" value="P:immune system process"/>
    <property type="evidence" value="ECO:0007669"/>
    <property type="project" value="UniProtKB-KW"/>
</dbReference>
<dbReference type="GO" id="GO:0005829">
    <property type="term" value="C:cytosol"/>
    <property type="evidence" value="ECO:0007669"/>
    <property type="project" value="UniProtKB-SubCell"/>
</dbReference>
<dbReference type="Gene3D" id="3.30.40.10">
    <property type="entry name" value="Zinc/RING finger domain, C3HC4 (zinc finger)"/>
    <property type="match status" value="1"/>
</dbReference>
<dbReference type="SMART" id="SM00382">
    <property type="entry name" value="AAA"/>
    <property type="match status" value="2"/>
</dbReference>
<sequence>MGISADTVLRLLLPESHEGRQELRSYSLEELKELMNKLMLMSGKKDHNSAGVEEFSEVFCNVQRLVQAFLSLYSAGSFLFRAWKVQVHCGQPEPVRMHFRLPLLAPLRGCAPLAPLLEALCRRMERFLDQWEAVVARKRAEHFYLNYYTAEQLVHLSAELARQPPGPAALAMLSFIKRQCTPRDVAEAFRDPHGDGDGHGGAATHELRTVMERLPILLVSASGLVDKLGVIMEQFLGCTRAFLPHCLDLEALGRGLARLAAMGGPPVMRGLPKGLQAGQPNLIVCGHSEVLPAALAVYMQSPEQPLPTYDEVLLCAPGTPFEEVALLLRRCLSPGAPGRRVYSLLFADQLSYEVACRAEALLRGLRTGPHREDFQLVLVCDCEREHCYLPSAFSQHRVPATPQAPLKAARTYLAHHYQVPKGAPSAAVAFKDRMCVGIVASARAGVGKSLYVKRLHETLRRKFPGQQVPLTVIRLLDPQVDESQVLGSLLPFLDPKCQTSPAMFHLDVTSSVQAGVWAFLFKLLVLQYLMDSNGKMWLRSPSHLYVIEILEGHSALPARSSKLRTRAPQFHLLDVFPKVTCRPPKEVMEMELSPERHSREPGMDPAEFCSETFQRPFQYLKRFHQSQNRNLDSFTYQEGRVEGTPQECLQHLLLYCGVLDPSWAELRNFARFLNCQLRDCEASIFCNPVAVGDTLRGFKDFVVTFMICMARDFATPTLRMSDQSPGAHAVAMDGVTEEDIAPFSLRRRWESEPHPYLFFNGDRTSMTFIGFHLEPNQRGTFDAVDPASKRVIKRDVLTKGLYEGLLLQGVPFNVDFDALPRHEKLERLCLALGIQWPVDPDDTYELTTDNMLKILAVEMRFRCGIPVIVMGETGCGKTRLVRFLSELRRGGAEAETLQLVKVHGGTSADMIYRRVLAAEALAQLNRSEHGLDTVLFFDEANTTGAVSCIKEVLCDRTVGGQPLAEDSGLHVVVACNPYRKHCPEMIARLEAAGLGYRVRAEETADRLGAIPLRQLVYRVHALPPSLVPLVWDFGQLNNATERKYIEQIVRRLVGGTPIGPGQTHIIADVLYASQCFMRRRENECSFVSLRDVERCVQVFRWFYDHSEMLLSKLAAFHQEPGGDSPDGSGSAPTPTPTPTPRATRCSGRCSKAVLDAIARTQDLFLEGVSLRKTVAKNLALKENVFMMVICIELKIPLFLVGKPGSSKSLAKTIVADAMQGPAAPSELFRSLKQVYLVSFQCSPHSTPQGIVGTFKHCARLQQGRDLEQYVSVVVLDEVGLAEDSPQMPLKALHPLLEDGCIEDDPAPHKKVGFIGISNWALDPAKMNRGIFVSRGSPSRKELIESARGICASEPLVQGRIQGYFQPLARAYEAVCAKQDKEFFGLRDYYSLIKMVFAAAQASNRTLSPRDIAQAVLRNFSGKDEIQALDIFAAHLPQAQLPAEVSTLQLIRQNLHSDLRRAPGTGPGDPESRYLLVLTRNYVALQILQRTLFGEDQQPEIIFGSSFPRDQEYAQICRNINRVKICMETGKMVVLLNLQNLYESLYDALNQYYVYLGGQKYVDLGLGTHRVKCRVHPDFRLIVIEEKDVVCEHFPIPLINRLEKHYLDLNTVLEPWQRRLVEELQGWVDQFIHVKAVRAHARYSPSDVFVGYHADTCASVVLQVIERLGPGALSHECYQKVLEDAKLVLLDCATPDAIVRLSTSALGQSAAQALSREYYSGQQHDSFADFLQAHLQGPGPERHPVFTEVTTFSRLLTCHDCEMLGSEVNGRPLNPTILSLQQFDTEHSFLKEVRNCLASTATRKILIIQTDFEDGVHSAQLIASAKYSAINEINKIQGKKACIFVYFITKLSRMESGASYVGFHGGLWRSVHIDDLRRSTTMVADVTQLQDVTISQLFDPQSAEEGREARSDQEEAMEVDTDEPGAAAAAGREADGPEARRGHRPALDCGSLLRSCIQSAVGLLRDPGERGQRNVRRVEILLGLLGEDAGDANKASFARTAQVRLHDLLRRQEESCVLGRKDWVAQEASNPDALQEAGTFRHTLWKRVQGAVTPLLASMVAVIDRDSNLELLATPDAPAWVRELWMFIFSDINLLSIPLVTNDARSNSDMAHILVQSHAHRPGEGCGAVPFGWRIRDYVEELWVQAQYISAAAGPAPAGKLEEIFRQTPLGRFLARLHEEERRELLRAYLRDFLVLTMRVSTGPELELLQMALWSCVQQLRAGSPEEPSLPWVHRAYQHFRVRLQNFSRILTIHPPVLDSLAAAARSQDPAGPEMILDAWAAVACTELLTRDLLKPSPQAWLRAVKSLAVPLELLCSEGYVQGPAGRAGDLIREVRGPWTRIFSVALFVEHVLLGTEDHLPELRALVTDCVFSLNKCLQGNSDIKTLLPFSAVMAMLCECKDRASRTFARFGIQPCPVCLGDPRSPVCLPCDHVFCLDCVRQRRGTPSSGTPRFRRLCTGFFVDLVSTLCFKDNCPPSRDVVQALLGLLFAEKTLLRDPPQSHREHTKSLSPFDDIVDKTPIIRSVVLKLLLKYSFPAVKDYIQDYLSLLERKPFLAKDKTELYVLFSSCLEDSIQERNSALPARDEATCLREDGQFLGACLLRGRRGDPAPEASVEYLQEMAGIRLCLDRACEVLSELQGGSEPAEARRQFLQQVERFCTQSGNDWYRVYLVRRLASRQGMEFVQSFLRPGHPAQWVFPQEVLAQQEDLRGQMDRYLVHGLEYKAVRDAVGKAVLECKPPAITAALEACRGSRTHQAAYLLLALFREVAVLYRARNAHLHPKPEQLEPLCKFIEESQTLSSDVRPFATALVTNALPLLRTTGPGDGGLAGTVTELAVHAAATLLCGQHRVLEPLRNLAFSPATMARAFLPTMPEDMLAQARRWQGLEAVRWYTCPRGHLCAVGECGLPMQQSVCVDCGAPVGGQDHKPNRGFTDVQNEVDRTQTGHVLGSPPPGDEAVVSDRELAPAAFLLARLLTHLAMLWGAALSPQALTGIIKPAVRDPGAFLQLHLQRDLRQLMRTLGKSADDTVQVVHLVLGVLLREQHPLSGQRSFSFDAVLSTKEKRNSWEKLLQALVLPELERLDKTLLEVNGLISGDERISSDPVARIVLGDPAAFLRRLPRASALHCSRAWSCRTRLSVEHLRHVVEQKNGRESVPVLWRFLQKEAELRLVKFLPEILALQRDLVKWFQNVPEAEFQSIRGFIDSHGSGGLKQLLHSRVTRFLSTWNKLRRSLETQGEIKLPADYCRADLDLDAEFEVILPRRQGLGLCATALVSYLIGLHNDMVSAVERLSEEEPSYSVDASEVADLHVISYEVERDLMPLILANCQYQVAQGGESLQELDLERIQRQLAGRFLQGKPRLSLRGLPTLVYRRDWNYEHLFAAIRSRMPQSPLPHAAASALGGQLQSYSDACEALSLVEVTLGFLSTAGEDPDMDLNVYLQDKLRMGDQTEQVAKALHLHPCRLRHVIALWQLLSAHKSEQLLRLRKEPFREINAKYHVALSPGSAKRLRAFLNQSSLDVFLLELHEMILLKLRNPHTEADFKPDWSLRDTLVSYMETKEGDIPPEMEDQFPEEILLHHCVSAWKTAASLKRARQAR</sequence>
<protein>
    <recommendedName>
        <fullName evidence="6">RING-type E3 ubiquitin transferase</fullName>
        <ecNumber evidence="6">2.3.2.27</ecNumber>
    </recommendedName>
</protein>
<feature type="region of interest" description="Disordered" evidence="23">
    <location>
        <begin position="1898"/>
        <end position="1943"/>
    </location>
</feature>
<dbReference type="FunFam" id="3.40.50.300:FF:000804">
    <property type="entry name" value="E3 ubiquitin-protein ligase RNF213"/>
    <property type="match status" value="1"/>
</dbReference>
<evidence type="ECO:0000256" key="11">
    <source>
        <dbReference type="ARBA" id="ARBA00022723"/>
    </source>
</evidence>
<evidence type="ECO:0000256" key="16">
    <source>
        <dbReference type="ARBA" id="ARBA00022833"/>
    </source>
</evidence>
<dbReference type="FunFam" id="3.40.50.300:FF:000491">
    <property type="entry name" value="E3 ubiquitin-protein ligase RNF213"/>
    <property type="match status" value="1"/>
</dbReference>
<evidence type="ECO:0000256" key="10">
    <source>
        <dbReference type="ARBA" id="ARBA00022679"/>
    </source>
</evidence>
<comment type="subcellular location">
    <subcellularLocation>
        <location evidence="3">Cytoplasm</location>
        <location evidence="3">Cytosol</location>
    </subcellularLocation>
    <subcellularLocation>
        <location evidence="2">Lipid droplet</location>
    </subcellularLocation>
</comment>
<evidence type="ECO:0000256" key="1">
    <source>
        <dbReference type="ARBA" id="ARBA00000900"/>
    </source>
</evidence>
<dbReference type="SUPFAM" id="SSF57850">
    <property type="entry name" value="RING/U-box"/>
    <property type="match status" value="1"/>
</dbReference>
<dbReference type="InterPro" id="IPR046439">
    <property type="entry name" value="ZF_RZ_dom"/>
</dbReference>
<dbReference type="SMART" id="SM00184">
    <property type="entry name" value="RING"/>
    <property type="match status" value="1"/>
</dbReference>
<dbReference type="PROSITE" id="PS51981">
    <property type="entry name" value="ZF_RZ"/>
    <property type="match status" value="1"/>
</dbReference>
<dbReference type="GO" id="GO:0016020">
    <property type="term" value="C:membrane"/>
    <property type="evidence" value="ECO:0007669"/>
    <property type="project" value="TreeGrafter"/>
</dbReference>
<dbReference type="Gene3D" id="3.40.50.300">
    <property type="entry name" value="P-loop containing nucleotide triphosphate hydrolases"/>
    <property type="match status" value="2"/>
</dbReference>
<dbReference type="EMBL" id="JAULJE010000020">
    <property type="protein sequence ID" value="KAK1330749.1"/>
    <property type="molecule type" value="Genomic_DNA"/>
</dbReference>
<comment type="catalytic activity">
    <reaction evidence="21">
        <text>ATP + H2O = ADP + phosphate + H(+)</text>
        <dbReference type="Rhea" id="RHEA:13065"/>
        <dbReference type="ChEBI" id="CHEBI:15377"/>
        <dbReference type="ChEBI" id="CHEBI:15378"/>
        <dbReference type="ChEBI" id="CHEBI:30616"/>
        <dbReference type="ChEBI" id="CHEBI:43474"/>
        <dbReference type="ChEBI" id="CHEBI:456216"/>
    </reaction>
    <physiologicalReaction direction="left-to-right" evidence="21">
        <dbReference type="Rhea" id="RHEA:13066"/>
    </physiologicalReaction>
</comment>
<dbReference type="InterPro" id="IPR003593">
    <property type="entry name" value="AAA+_ATPase"/>
</dbReference>
<evidence type="ECO:0000259" key="24">
    <source>
        <dbReference type="PROSITE" id="PS50089"/>
    </source>
</evidence>
<evidence type="ECO:0000256" key="20">
    <source>
        <dbReference type="ARBA" id="ARBA00023268"/>
    </source>
</evidence>
<evidence type="ECO:0000256" key="6">
    <source>
        <dbReference type="ARBA" id="ARBA00012483"/>
    </source>
</evidence>
<evidence type="ECO:0000256" key="17">
    <source>
        <dbReference type="ARBA" id="ARBA00022840"/>
    </source>
</evidence>
<keyword evidence="9" id="KW-0551">Lipid droplet</keyword>
<feature type="region of interest" description="Disordered" evidence="23">
    <location>
        <begin position="1119"/>
        <end position="1144"/>
    </location>
</feature>
<dbReference type="InterPro" id="IPR017907">
    <property type="entry name" value="Znf_RING_CS"/>
</dbReference>
<evidence type="ECO:0000256" key="3">
    <source>
        <dbReference type="ARBA" id="ARBA00004514"/>
    </source>
</evidence>
<keyword evidence="19" id="KW-0443">Lipid metabolism</keyword>
<evidence type="ECO:0000256" key="9">
    <source>
        <dbReference type="ARBA" id="ARBA00022677"/>
    </source>
</evidence>
<keyword evidence="20" id="KW-0511">Multifunctional enzyme</keyword>
<evidence type="ECO:0000256" key="12">
    <source>
        <dbReference type="ARBA" id="ARBA00022741"/>
    </source>
</evidence>
<evidence type="ECO:0000256" key="15">
    <source>
        <dbReference type="ARBA" id="ARBA00022801"/>
    </source>
</evidence>
<feature type="domain" description="RZ-type" evidence="25">
    <location>
        <begin position="2872"/>
        <end position="2944"/>
    </location>
</feature>
<comment type="caution">
    <text evidence="26">The sequence shown here is derived from an EMBL/GenBank/DDBJ whole genome shotgun (WGS) entry which is preliminary data.</text>
</comment>
<dbReference type="InterPro" id="IPR013083">
    <property type="entry name" value="Znf_RING/FYVE/PHD"/>
</dbReference>
<keyword evidence="14" id="KW-0833">Ubl conjugation pathway</keyword>
<keyword evidence="18" id="KW-0391">Immunity</keyword>
<dbReference type="GO" id="GO:0016887">
    <property type="term" value="F:ATP hydrolysis activity"/>
    <property type="evidence" value="ECO:0007669"/>
    <property type="project" value="InterPro"/>
</dbReference>
<accession>A0AA40LG83</accession>